<dbReference type="PROSITE" id="PS50109">
    <property type="entry name" value="HIS_KIN"/>
    <property type="match status" value="1"/>
</dbReference>
<dbReference type="Gene3D" id="3.30.450.20">
    <property type="entry name" value="PAS domain"/>
    <property type="match status" value="2"/>
</dbReference>
<evidence type="ECO:0000313" key="9">
    <source>
        <dbReference type="EMBL" id="REF88120.1"/>
    </source>
</evidence>
<evidence type="ECO:0000256" key="5">
    <source>
        <dbReference type="ARBA" id="ARBA00022777"/>
    </source>
</evidence>
<dbReference type="GO" id="GO:0009927">
    <property type="term" value="F:histidine phosphotransfer kinase activity"/>
    <property type="evidence" value="ECO:0007669"/>
    <property type="project" value="TreeGrafter"/>
</dbReference>
<dbReference type="Pfam" id="PF08447">
    <property type="entry name" value="PAS_3"/>
    <property type="match status" value="1"/>
</dbReference>
<dbReference type="RefSeq" id="WP_115836232.1">
    <property type="nucleotide sequence ID" value="NZ_CP025086.1"/>
</dbReference>
<gene>
    <name evidence="9" type="ORF">DES32_1761</name>
</gene>
<evidence type="ECO:0000256" key="3">
    <source>
        <dbReference type="ARBA" id="ARBA00022553"/>
    </source>
</evidence>
<keyword evidence="5 9" id="KW-0418">Kinase</keyword>
<dbReference type="PANTHER" id="PTHR43047:SF72">
    <property type="entry name" value="OSMOSENSING HISTIDINE PROTEIN KINASE SLN1"/>
    <property type="match status" value="1"/>
</dbReference>
<name>A0A3D9Z294_9HYPH</name>
<proteinExistence type="predicted"/>
<dbReference type="EMBL" id="QUMO01000002">
    <property type="protein sequence ID" value="REF88120.1"/>
    <property type="molecule type" value="Genomic_DNA"/>
</dbReference>
<accession>A0A3D9Z294</accession>
<feature type="transmembrane region" description="Helical" evidence="7">
    <location>
        <begin position="207"/>
        <end position="227"/>
    </location>
</feature>
<dbReference type="GO" id="GO:0000155">
    <property type="term" value="F:phosphorelay sensor kinase activity"/>
    <property type="evidence" value="ECO:0007669"/>
    <property type="project" value="InterPro"/>
</dbReference>
<dbReference type="InterPro" id="IPR000014">
    <property type="entry name" value="PAS"/>
</dbReference>
<keyword evidence="7" id="KW-0472">Membrane</keyword>
<dbReference type="GO" id="GO:0005886">
    <property type="term" value="C:plasma membrane"/>
    <property type="evidence" value="ECO:0007669"/>
    <property type="project" value="TreeGrafter"/>
</dbReference>
<dbReference type="SUPFAM" id="SSF47384">
    <property type="entry name" value="Homodimeric domain of signal transducing histidine kinase"/>
    <property type="match status" value="1"/>
</dbReference>
<keyword evidence="4" id="KW-0808">Transferase</keyword>
<dbReference type="Pfam" id="PF02518">
    <property type="entry name" value="HATPase_c"/>
    <property type="match status" value="1"/>
</dbReference>
<dbReference type="PRINTS" id="PR00344">
    <property type="entry name" value="BCTRLSENSOR"/>
</dbReference>
<dbReference type="InterPro" id="IPR004358">
    <property type="entry name" value="Sig_transdc_His_kin-like_C"/>
</dbReference>
<dbReference type="AlphaFoldDB" id="A0A3D9Z294"/>
<dbReference type="InterPro" id="IPR013655">
    <property type="entry name" value="PAS_fold_3"/>
</dbReference>
<dbReference type="SMART" id="SM00086">
    <property type="entry name" value="PAC"/>
    <property type="match status" value="1"/>
</dbReference>
<dbReference type="FunFam" id="3.30.565.10:FF:000006">
    <property type="entry name" value="Sensor histidine kinase WalK"/>
    <property type="match status" value="1"/>
</dbReference>
<dbReference type="Pfam" id="PF00512">
    <property type="entry name" value="HisKA"/>
    <property type="match status" value="1"/>
</dbReference>
<evidence type="ECO:0000313" key="10">
    <source>
        <dbReference type="Proteomes" id="UP000256900"/>
    </source>
</evidence>
<feature type="coiled-coil region" evidence="6">
    <location>
        <begin position="497"/>
        <end position="534"/>
    </location>
</feature>
<dbReference type="OrthoDB" id="9813151at2"/>
<dbReference type="SMART" id="SM00387">
    <property type="entry name" value="HATPase_c"/>
    <property type="match status" value="1"/>
</dbReference>
<keyword evidence="10" id="KW-1185">Reference proteome</keyword>
<dbReference type="PANTHER" id="PTHR43047">
    <property type="entry name" value="TWO-COMPONENT HISTIDINE PROTEIN KINASE"/>
    <property type="match status" value="1"/>
</dbReference>
<sequence>MIRADAAELFARADLFHQWRDRASSPDTERPSYLKLEPMLRLTVPCFIGIFIAALTATIGMFLIDTHDRAIAAAVDDLELIATATSGDMVASLDKSGDRDPGKTLLRSLPAHALAHGQRVLVSNGKGLVVAAFPRQLHLGGALSDSLGQSQPLTALAEKAGVLRINLADGTDALAIVRTLKAPFGQIAFIHPIGAVLADWRNGALRLAAALLATIVVLCSVAAAYFLQSARARKADLACERIRGRIDTALNRGRCGLWDWDLARGRVYWSDSMYDLLGIDAGRAFLSFGEINALVHPHDGDLSQIAEVLAASRTKTIDHTFRMRHAKGHWVWLRARAELVYETPDAPAHLVGIAVDTSEQKILAERTATADMRLRDALEAVSEAFVLWDKDNRLVMCNSKFQRLHNLPDTAIESGLGYPEVMTQGTPPLVQSQIALGERPATGAQTYEAQLGDGRWLQINERRTKDGGYVSVGTDITALKQHQEQLLESERRLTATVADLRTSRQKLELQAQQLAELAEKYLEQKAEAESASRAKSQFLANMSHELRTPLNAIIGFSDMMIEQTFGALAPRYLGYSKDIKDSGQQLLRVITDVLDMSHLEAGRVTLEKSEVGIDTLIADALETVEVAARQKSITITSQIAAEAKLLADRPALYRVFAALLHNAVKFTPEHGSVNIRSRRVRDALNIYVEDTGAGITPEALLRLGKPFEQWNAPLANGMKGSGLGLAIAHSLVALHEGTIRIRSTPGTGTTVLVRLPLGNALPLVNPAVTARRMPRATAHYQLAARQGLKRPDIHVSR</sequence>
<keyword evidence="7" id="KW-0812">Transmembrane</keyword>
<dbReference type="InterPro" id="IPR005467">
    <property type="entry name" value="His_kinase_dom"/>
</dbReference>
<evidence type="ECO:0000259" key="8">
    <source>
        <dbReference type="PROSITE" id="PS50109"/>
    </source>
</evidence>
<dbReference type="InterPro" id="IPR035965">
    <property type="entry name" value="PAS-like_dom_sf"/>
</dbReference>
<comment type="catalytic activity">
    <reaction evidence="1">
        <text>ATP + protein L-histidine = ADP + protein N-phospho-L-histidine.</text>
        <dbReference type="EC" id="2.7.13.3"/>
    </reaction>
</comment>
<dbReference type="CDD" id="cd00130">
    <property type="entry name" value="PAS"/>
    <property type="match status" value="1"/>
</dbReference>
<feature type="transmembrane region" description="Helical" evidence="7">
    <location>
        <begin position="42"/>
        <end position="64"/>
    </location>
</feature>
<feature type="domain" description="Histidine kinase" evidence="8">
    <location>
        <begin position="541"/>
        <end position="759"/>
    </location>
</feature>
<dbReference type="SUPFAM" id="SSF55785">
    <property type="entry name" value="PYP-like sensor domain (PAS domain)"/>
    <property type="match status" value="2"/>
</dbReference>
<evidence type="ECO:0000256" key="2">
    <source>
        <dbReference type="ARBA" id="ARBA00012438"/>
    </source>
</evidence>
<dbReference type="SUPFAM" id="SSF55874">
    <property type="entry name" value="ATPase domain of HSP90 chaperone/DNA topoisomerase II/histidine kinase"/>
    <property type="match status" value="1"/>
</dbReference>
<reference evidence="9 10" key="1">
    <citation type="submission" date="2018-08" db="EMBL/GenBank/DDBJ databases">
        <title>Genomic Encyclopedia of Type Strains, Phase IV (KMG-IV): sequencing the most valuable type-strain genomes for metagenomic binning, comparative biology and taxonomic classification.</title>
        <authorList>
            <person name="Goeker M."/>
        </authorList>
    </citation>
    <scope>NUCLEOTIDE SEQUENCE [LARGE SCALE GENOMIC DNA]</scope>
    <source>
        <strain evidence="9 10">BW863</strain>
    </source>
</reference>
<comment type="caution">
    <text evidence="9">The sequence shown here is derived from an EMBL/GenBank/DDBJ whole genome shotgun (WGS) entry which is preliminary data.</text>
</comment>
<dbReference type="InterPro" id="IPR036097">
    <property type="entry name" value="HisK_dim/P_sf"/>
</dbReference>
<dbReference type="Pfam" id="PF12860">
    <property type="entry name" value="PAS_7"/>
    <property type="match status" value="1"/>
</dbReference>
<dbReference type="CDD" id="cd00082">
    <property type="entry name" value="HisKA"/>
    <property type="match status" value="1"/>
</dbReference>
<dbReference type="InterPro" id="IPR003594">
    <property type="entry name" value="HATPase_dom"/>
</dbReference>
<dbReference type="SMART" id="SM00388">
    <property type="entry name" value="HisKA"/>
    <property type="match status" value="1"/>
</dbReference>
<keyword evidence="7" id="KW-1133">Transmembrane helix</keyword>
<dbReference type="InterPro" id="IPR001610">
    <property type="entry name" value="PAC"/>
</dbReference>
<evidence type="ECO:0000256" key="1">
    <source>
        <dbReference type="ARBA" id="ARBA00000085"/>
    </source>
</evidence>
<organism evidence="9 10">
    <name type="scientific">Methylovirgula ligni</name>
    <dbReference type="NCBI Taxonomy" id="569860"/>
    <lineage>
        <taxon>Bacteria</taxon>
        <taxon>Pseudomonadati</taxon>
        <taxon>Pseudomonadota</taxon>
        <taxon>Alphaproteobacteria</taxon>
        <taxon>Hyphomicrobiales</taxon>
        <taxon>Beijerinckiaceae</taxon>
        <taxon>Methylovirgula</taxon>
    </lineage>
</organism>
<evidence type="ECO:0000256" key="4">
    <source>
        <dbReference type="ARBA" id="ARBA00022679"/>
    </source>
</evidence>
<dbReference type="Gene3D" id="3.30.565.10">
    <property type="entry name" value="Histidine kinase-like ATPase, C-terminal domain"/>
    <property type="match status" value="1"/>
</dbReference>
<dbReference type="Gene3D" id="1.10.287.130">
    <property type="match status" value="1"/>
</dbReference>
<dbReference type="Proteomes" id="UP000256900">
    <property type="component" value="Unassembled WGS sequence"/>
</dbReference>
<dbReference type="InterPro" id="IPR003661">
    <property type="entry name" value="HisK_dim/P_dom"/>
</dbReference>
<keyword evidence="3" id="KW-0597">Phosphoprotein</keyword>
<keyword evidence="6" id="KW-0175">Coiled coil</keyword>
<dbReference type="EC" id="2.7.13.3" evidence="2"/>
<protein>
    <recommendedName>
        <fullName evidence="2">histidine kinase</fullName>
        <ecNumber evidence="2">2.7.13.3</ecNumber>
    </recommendedName>
</protein>
<evidence type="ECO:0000256" key="6">
    <source>
        <dbReference type="SAM" id="Coils"/>
    </source>
</evidence>
<dbReference type="InterPro" id="IPR036890">
    <property type="entry name" value="HATPase_C_sf"/>
</dbReference>
<evidence type="ECO:0000256" key="7">
    <source>
        <dbReference type="SAM" id="Phobius"/>
    </source>
</evidence>